<dbReference type="EMBL" id="SNYS01000008">
    <property type="protein sequence ID" value="TDQ68799.1"/>
    <property type="molecule type" value="Genomic_DNA"/>
</dbReference>
<comment type="caution">
    <text evidence="1">The sequence shown here is derived from an EMBL/GenBank/DDBJ whole genome shotgun (WGS) entry which is preliminary data.</text>
</comment>
<proteinExistence type="predicted"/>
<reference evidence="1 2" key="1">
    <citation type="submission" date="2019-03" db="EMBL/GenBank/DDBJ databases">
        <title>Genomic Encyclopedia of Type Strains, Phase IV (KMG-IV): sequencing the most valuable type-strain genomes for metagenomic binning, comparative biology and taxonomic classification.</title>
        <authorList>
            <person name="Goeker M."/>
        </authorList>
    </citation>
    <scope>NUCLEOTIDE SEQUENCE [LARGE SCALE GENOMIC DNA]</scope>
    <source>
        <strain evidence="1 2">DSM 13328</strain>
    </source>
</reference>
<accession>A0A484F5F0</accession>
<dbReference type="AlphaFoldDB" id="A0A484F5F0"/>
<dbReference type="Proteomes" id="UP000294855">
    <property type="component" value="Unassembled WGS sequence"/>
</dbReference>
<protein>
    <submittedName>
        <fullName evidence="1">Uncharacterized protein</fullName>
    </submittedName>
</protein>
<organism evidence="1 2">
    <name type="scientific">Methanimicrococcus blatticola</name>
    <dbReference type="NCBI Taxonomy" id="91560"/>
    <lineage>
        <taxon>Archaea</taxon>
        <taxon>Methanobacteriati</taxon>
        <taxon>Methanobacteriota</taxon>
        <taxon>Stenosarchaea group</taxon>
        <taxon>Methanomicrobia</taxon>
        <taxon>Methanosarcinales</taxon>
        <taxon>Methanosarcinaceae</taxon>
        <taxon>Methanimicrococcus</taxon>
    </lineage>
</organism>
<evidence type="ECO:0000313" key="2">
    <source>
        <dbReference type="Proteomes" id="UP000294855"/>
    </source>
</evidence>
<name>A0A484F5F0_9EURY</name>
<evidence type="ECO:0000313" key="1">
    <source>
        <dbReference type="EMBL" id="TDQ68799.1"/>
    </source>
</evidence>
<keyword evidence="2" id="KW-1185">Reference proteome</keyword>
<sequence length="116" mass="13971">MSFSEICVYQVKPDKVDNFESLMNDAARFMEQRDGLLLLRFIKRGYNIDFEQIKEGLPPKKLTRVVKSVKYLLYWEFETIEHYGAAQKDLYESYWKEIDKCLIVPHDKYLGERMFE</sequence>
<dbReference type="RefSeq" id="WP_133517447.1">
    <property type="nucleotide sequence ID" value="NZ_JAHDUW010000003.1"/>
</dbReference>
<gene>
    <name evidence="1" type="ORF">C7391_0995</name>
</gene>